<feature type="transmembrane region" description="Helical" evidence="1">
    <location>
        <begin position="35"/>
        <end position="50"/>
    </location>
</feature>
<evidence type="ECO:0000313" key="3">
    <source>
        <dbReference type="EMBL" id="MBA4545020.1"/>
    </source>
</evidence>
<feature type="domain" description="Sensor histidine kinase NatK-like C-terminal" evidence="2">
    <location>
        <begin position="324"/>
        <end position="422"/>
    </location>
</feature>
<dbReference type="RefSeq" id="WP_002314968.1">
    <property type="nucleotide sequence ID" value="NZ_BNJW01000005.1"/>
</dbReference>
<dbReference type="EMBL" id="JAIFOD010000058">
    <property type="protein sequence ID" value="MBX4194924.1"/>
    <property type="molecule type" value="Genomic_DNA"/>
</dbReference>
<dbReference type="InterPro" id="IPR036890">
    <property type="entry name" value="HATPase_C_sf"/>
</dbReference>
<feature type="transmembrane region" description="Helical" evidence="1">
    <location>
        <begin position="148"/>
        <end position="166"/>
    </location>
</feature>
<evidence type="ECO:0000313" key="4">
    <source>
        <dbReference type="EMBL" id="MBX4194924.1"/>
    </source>
</evidence>
<feature type="transmembrane region" description="Helical" evidence="1">
    <location>
        <begin position="79"/>
        <end position="100"/>
    </location>
</feature>
<dbReference type="PANTHER" id="PTHR40448:SF1">
    <property type="entry name" value="TWO-COMPONENT SENSOR HISTIDINE KINASE"/>
    <property type="match status" value="1"/>
</dbReference>
<dbReference type="InterPro" id="IPR032834">
    <property type="entry name" value="NatK-like_C"/>
</dbReference>
<evidence type="ECO:0000259" key="2">
    <source>
        <dbReference type="Pfam" id="PF14501"/>
    </source>
</evidence>
<feature type="transmembrane region" description="Helical" evidence="1">
    <location>
        <begin position="106"/>
        <end position="128"/>
    </location>
</feature>
<keyword evidence="1" id="KW-0812">Transmembrane</keyword>
<protein>
    <submittedName>
        <fullName evidence="3">GHKL domain-containing protein</fullName>
    </submittedName>
</protein>
<name>A0A7W1XE97_9ENTE</name>
<feature type="transmembrane region" description="Helical" evidence="1">
    <location>
        <begin position="56"/>
        <end position="72"/>
    </location>
</feature>
<dbReference type="EMBL" id="JACEIT010000002">
    <property type="protein sequence ID" value="MBA4545020.1"/>
    <property type="molecule type" value="Genomic_DNA"/>
</dbReference>
<dbReference type="SUPFAM" id="SSF55874">
    <property type="entry name" value="ATPase domain of HSP90 chaperone/DNA topoisomerase II/histidine kinase"/>
    <property type="match status" value="1"/>
</dbReference>
<organism evidence="3 5">
    <name type="scientific">Enterococcus lactis</name>
    <dbReference type="NCBI Taxonomy" id="357441"/>
    <lineage>
        <taxon>Bacteria</taxon>
        <taxon>Bacillati</taxon>
        <taxon>Bacillota</taxon>
        <taxon>Bacilli</taxon>
        <taxon>Lactobacillales</taxon>
        <taxon>Enterococcaceae</taxon>
        <taxon>Enterococcus</taxon>
    </lineage>
</organism>
<dbReference type="AlphaFoldDB" id="A0A7W1XE97"/>
<keyword evidence="1" id="KW-1133">Transmembrane helix</keyword>
<dbReference type="Gene3D" id="3.30.565.10">
    <property type="entry name" value="Histidine kinase-like ATPase, C-terminal domain"/>
    <property type="match status" value="1"/>
</dbReference>
<proteinExistence type="predicted"/>
<accession>A0A7W1XE97</accession>
<reference evidence="4" key="2">
    <citation type="journal article" date="2022" name="J. Anim. Sci.">
        <title>Whole genome sequence analyses-based assessment of virulence potential and antimicrobial susceptibilities and resistance of Enterococcus faecium strains isolated from commercial swine and cattle probiotic products.</title>
        <authorList>
            <person name="Shridhar P.B."/>
            <person name="Amachawadi R.G."/>
            <person name="Tokach M."/>
            <person name="Patel I."/>
            <person name="Gangiredla J."/>
            <person name="Mammel M."/>
            <person name="Nagaraja T.G."/>
        </authorList>
    </citation>
    <scope>NUCLEOTIDE SEQUENCE</scope>
    <source>
        <strain evidence="4">EF216</strain>
    </source>
</reference>
<dbReference type="GO" id="GO:0042802">
    <property type="term" value="F:identical protein binding"/>
    <property type="evidence" value="ECO:0007669"/>
    <property type="project" value="TreeGrafter"/>
</dbReference>
<evidence type="ECO:0000256" key="1">
    <source>
        <dbReference type="SAM" id="Phobius"/>
    </source>
</evidence>
<dbReference type="Pfam" id="PF14501">
    <property type="entry name" value="HATPase_c_5"/>
    <property type="match status" value="1"/>
</dbReference>
<reference evidence="3 5" key="1">
    <citation type="submission" date="2020-07" db="EMBL/GenBank/DDBJ databases">
        <authorList>
            <person name="Feng H."/>
        </authorList>
    </citation>
    <scope>NUCLEOTIDE SEQUENCE [LARGE SCALE GENOMIC DNA]</scope>
    <source>
        <strain evidence="3">S-7</strain>
        <strain evidence="5">s-7</strain>
    </source>
</reference>
<gene>
    <name evidence="3" type="ORF">H1Z91_01445</name>
    <name evidence="4" type="ORF">KYX84_12250</name>
</gene>
<dbReference type="Proteomes" id="UP000531895">
    <property type="component" value="Unassembled WGS sequence"/>
</dbReference>
<comment type="caution">
    <text evidence="3">The sequence shown here is derived from an EMBL/GenBank/DDBJ whole genome shotgun (WGS) entry which is preliminary data.</text>
</comment>
<dbReference type="Proteomes" id="UP000704433">
    <property type="component" value="Unassembled WGS sequence"/>
</dbReference>
<keyword evidence="1" id="KW-0472">Membrane</keyword>
<dbReference type="PANTHER" id="PTHR40448">
    <property type="entry name" value="TWO-COMPONENT SENSOR HISTIDINE KINASE"/>
    <property type="match status" value="1"/>
</dbReference>
<sequence>MNILQLSYSLLISGQLMTMFVGLGYLNKKLRNKKYALLSILVILLISVLYQWINVIATGLVWLVMCALVIYHEETLQSALFYASLSIILLIFSNYLIYVILKSLSIMMHDLGICFLSIILYLCFAFYLRNHILKKVPLESMVYDISKYTVIATFLIYFIFLMIERFSDLDCFMKGAHGIFMLAYSLFAILISFLAVYTKKAEYKSKEEKNRMEYLIEYSEQIEKSYMEIRKFKHDYKNILVSMENYIQSNDIDGLKHFFYSHIKETGTLFDQELLEMSPIRNLEAKEIKSIVLSKLYLAHEKGIEIDVNVPQKLDSFPVPSIMLVRMLGIILDNAVEESSIIDKPKILFAGLRQEEAITFIIANKCRSDIPDLHVLKKKSYSSKGKERGIGLSNLDELVQLNKNVYLDTKIEEGQFIQILTIWEG</sequence>
<feature type="transmembrane region" description="Helical" evidence="1">
    <location>
        <begin position="178"/>
        <end position="197"/>
    </location>
</feature>
<feature type="transmembrane region" description="Helical" evidence="1">
    <location>
        <begin position="6"/>
        <end position="26"/>
    </location>
</feature>
<evidence type="ECO:0000313" key="5">
    <source>
        <dbReference type="Proteomes" id="UP000531895"/>
    </source>
</evidence>